<dbReference type="Pfam" id="PF25907">
    <property type="entry name" value="DUF7962"/>
    <property type="match status" value="1"/>
</dbReference>
<gene>
    <name evidence="3" type="ORF">QBC35DRAFT_489302</name>
</gene>
<dbReference type="SUPFAM" id="SSF52833">
    <property type="entry name" value="Thioredoxin-like"/>
    <property type="match status" value="1"/>
</dbReference>
<organism evidence="3 4">
    <name type="scientific">Podospora australis</name>
    <dbReference type="NCBI Taxonomy" id="1536484"/>
    <lineage>
        <taxon>Eukaryota</taxon>
        <taxon>Fungi</taxon>
        <taxon>Dikarya</taxon>
        <taxon>Ascomycota</taxon>
        <taxon>Pezizomycotina</taxon>
        <taxon>Sordariomycetes</taxon>
        <taxon>Sordariomycetidae</taxon>
        <taxon>Sordariales</taxon>
        <taxon>Podosporaceae</taxon>
        <taxon>Podospora</taxon>
    </lineage>
</organism>
<dbReference type="EMBL" id="MU864364">
    <property type="protein sequence ID" value="KAK4190635.1"/>
    <property type="molecule type" value="Genomic_DNA"/>
</dbReference>
<evidence type="ECO:0000313" key="4">
    <source>
        <dbReference type="Proteomes" id="UP001302126"/>
    </source>
</evidence>
<feature type="domain" description="DUF7962" evidence="2">
    <location>
        <begin position="125"/>
        <end position="244"/>
    </location>
</feature>
<dbReference type="CDD" id="cd00570">
    <property type="entry name" value="GST_N_family"/>
    <property type="match status" value="1"/>
</dbReference>
<dbReference type="Gene3D" id="3.40.30.110">
    <property type="match status" value="2"/>
</dbReference>
<dbReference type="InterPro" id="IPR004045">
    <property type="entry name" value="Glutathione_S-Trfase_N"/>
</dbReference>
<sequence length="342" mass="37883">MGDNDSAMVGKLPQIVLYHYPFSPYARRVIWYLKLRGLDYMECVQPPTLPRPHLSSLLGITYRRIPLAFIGDSIVLDTRLILSRLEADPFLSPSHPPLSAPAGSSSLAIQRLLSVLTTSTDLFFRAAELLPPTLPLLKDPKFLKDRADFFQGKSMTKEERLLSRAEAVGEIRDAMSLLENSILEDGRTWVLGTEKPSLADIEGVWIFHWVLELQSLDADVVNQETFPRVFAWVRRFREAVKGAKGGEVKAISGEEAAGIVLGAKKGEEERVGEKEPVVKVLGLKRGSEVEVYPTDSGSGHRDTGKLVGLDSKEVVWENERGVRVRAPRKGFRVVLGGAQASL</sequence>
<protein>
    <submittedName>
        <fullName evidence="3">Glutathione S-transferase U4</fullName>
    </submittedName>
</protein>
<evidence type="ECO:0000259" key="1">
    <source>
        <dbReference type="Pfam" id="PF13417"/>
    </source>
</evidence>
<dbReference type="InterPro" id="IPR058268">
    <property type="entry name" value="DUF7962"/>
</dbReference>
<reference evidence="3" key="1">
    <citation type="journal article" date="2023" name="Mol. Phylogenet. Evol.">
        <title>Genome-scale phylogeny and comparative genomics of the fungal order Sordariales.</title>
        <authorList>
            <person name="Hensen N."/>
            <person name="Bonometti L."/>
            <person name="Westerberg I."/>
            <person name="Brannstrom I.O."/>
            <person name="Guillou S."/>
            <person name="Cros-Aarteil S."/>
            <person name="Calhoun S."/>
            <person name="Haridas S."/>
            <person name="Kuo A."/>
            <person name="Mondo S."/>
            <person name="Pangilinan J."/>
            <person name="Riley R."/>
            <person name="LaButti K."/>
            <person name="Andreopoulos B."/>
            <person name="Lipzen A."/>
            <person name="Chen C."/>
            <person name="Yan M."/>
            <person name="Daum C."/>
            <person name="Ng V."/>
            <person name="Clum A."/>
            <person name="Steindorff A."/>
            <person name="Ohm R.A."/>
            <person name="Martin F."/>
            <person name="Silar P."/>
            <person name="Natvig D.O."/>
            <person name="Lalanne C."/>
            <person name="Gautier V."/>
            <person name="Ament-Velasquez S.L."/>
            <person name="Kruys A."/>
            <person name="Hutchinson M.I."/>
            <person name="Powell A.J."/>
            <person name="Barry K."/>
            <person name="Miller A.N."/>
            <person name="Grigoriev I.V."/>
            <person name="Debuchy R."/>
            <person name="Gladieux P."/>
            <person name="Hiltunen Thoren M."/>
            <person name="Johannesson H."/>
        </authorList>
    </citation>
    <scope>NUCLEOTIDE SEQUENCE</scope>
    <source>
        <strain evidence="3">PSN309</strain>
    </source>
</reference>
<keyword evidence="4" id="KW-1185">Reference proteome</keyword>
<evidence type="ECO:0000259" key="2">
    <source>
        <dbReference type="Pfam" id="PF25907"/>
    </source>
</evidence>
<dbReference type="SUPFAM" id="SSF47616">
    <property type="entry name" value="GST C-terminal domain-like"/>
    <property type="match status" value="1"/>
</dbReference>
<comment type="caution">
    <text evidence="3">The sequence shown here is derived from an EMBL/GenBank/DDBJ whole genome shotgun (WGS) entry which is preliminary data.</text>
</comment>
<accession>A0AAN6WYP3</accession>
<dbReference type="Pfam" id="PF13417">
    <property type="entry name" value="GST_N_3"/>
    <property type="match status" value="1"/>
</dbReference>
<proteinExistence type="predicted"/>
<dbReference type="InterPro" id="IPR036282">
    <property type="entry name" value="Glutathione-S-Trfase_C_sf"/>
</dbReference>
<name>A0AAN6WYP3_9PEZI</name>
<dbReference type="InterPro" id="IPR036249">
    <property type="entry name" value="Thioredoxin-like_sf"/>
</dbReference>
<dbReference type="Proteomes" id="UP001302126">
    <property type="component" value="Unassembled WGS sequence"/>
</dbReference>
<feature type="domain" description="GST N-terminal" evidence="1">
    <location>
        <begin position="17"/>
        <end position="88"/>
    </location>
</feature>
<evidence type="ECO:0000313" key="3">
    <source>
        <dbReference type="EMBL" id="KAK4190635.1"/>
    </source>
</evidence>
<dbReference type="AlphaFoldDB" id="A0AAN6WYP3"/>
<reference evidence="3" key="2">
    <citation type="submission" date="2023-05" db="EMBL/GenBank/DDBJ databases">
        <authorList>
            <consortium name="Lawrence Berkeley National Laboratory"/>
            <person name="Steindorff A."/>
            <person name="Hensen N."/>
            <person name="Bonometti L."/>
            <person name="Westerberg I."/>
            <person name="Brannstrom I.O."/>
            <person name="Guillou S."/>
            <person name="Cros-Aarteil S."/>
            <person name="Calhoun S."/>
            <person name="Haridas S."/>
            <person name="Kuo A."/>
            <person name="Mondo S."/>
            <person name="Pangilinan J."/>
            <person name="Riley R."/>
            <person name="Labutti K."/>
            <person name="Andreopoulos B."/>
            <person name="Lipzen A."/>
            <person name="Chen C."/>
            <person name="Yanf M."/>
            <person name="Daum C."/>
            <person name="Ng V."/>
            <person name="Clum A."/>
            <person name="Ohm R."/>
            <person name="Martin F."/>
            <person name="Silar P."/>
            <person name="Natvig D."/>
            <person name="Lalanne C."/>
            <person name="Gautier V."/>
            <person name="Ament-Velasquez S.L."/>
            <person name="Kruys A."/>
            <person name="Hutchinson M.I."/>
            <person name="Powell A.J."/>
            <person name="Barry K."/>
            <person name="Miller A.N."/>
            <person name="Grigoriev I.V."/>
            <person name="Debuchy R."/>
            <person name="Gladieux P."/>
            <person name="Thoren M.H."/>
            <person name="Johannesson H."/>
        </authorList>
    </citation>
    <scope>NUCLEOTIDE SEQUENCE</scope>
    <source>
        <strain evidence="3">PSN309</strain>
    </source>
</reference>